<organism evidence="3 4">
    <name type="scientific">Elysia marginata</name>
    <dbReference type="NCBI Taxonomy" id="1093978"/>
    <lineage>
        <taxon>Eukaryota</taxon>
        <taxon>Metazoa</taxon>
        <taxon>Spiralia</taxon>
        <taxon>Lophotrochozoa</taxon>
        <taxon>Mollusca</taxon>
        <taxon>Gastropoda</taxon>
        <taxon>Heterobranchia</taxon>
        <taxon>Euthyneura</taxon>
        <taxon>Panpulmonata</taxon>
        <taxon>Sacoglossa</taxon>
        <taxon>Placobranchoidea</taxon>
        <taxon>Plakobranchidae</taxon>
        <taxon>Elysia</taxon>
    </lineage>
</organism>
<keyword evidence="4" id="KW-1185">Reference proteome</keyword>
<dbReference type="AlphaFoldDB" id="A0AAV4JLI8"/>
<evidence type="ECO:0000259" key="2">
    <source>
        <dbReference type="PROSITE" id="PS50041"/>
    </source>
</evidence>
<feature type="region of interest" description="Disordered" evidence="1">
    <location>
        <begin position="108"/>
        <end position="142"/>
    </location>
</feature>
<dbReference type="PANTHER" id="PTHR22801:SF63">
    <property type="entry name" value="C-TYPE LECTIN DOMAIN-CONTAINING PROTEIN"/>
    <property type="match status" value="1"/>
</dbReference>
<name>A0AAV4JLI8_9GAST</name>
<feature type="compositionally biased region" description="Polar residues" evidence="1">
    <location>
        <begin position="125"/>
        <end position="142"/>
    </location>
</feature>
<reference evidence="3 4" key="1">
    <citation type="journal article" date="2021" name="Elife">
        <title>Chloroplast acquisition without the gene transfer in kleptoplastic sea slugs, Plakobranchus ocellatus.</title>
        <authorList>
            <person name="Maeda T."/>
            <person name="Takahashi S."/>
            <person name="Yoshida T."/>
            <person name="Shimamura S."/>
            <person name="Takaki Y."/>
            <person name="Nagai Y."/>
            <person name="Toyoda A."/>
            <person name="Suzuki Y."/>
            <person name="Arimoto A."/>
            <person name="Ishii H."/>
            <person name="Satoh N."/>
            <person name="Nishiyama T."/>
            <person name="Hasebe M."/>
            <person name="Maruyama T."/>
            <person name="Minagawa J."/>
            <person name="Obokata J."/>
            <person name="Shigenobu S."/>
        </authorList>
    </citation>
    <scope>NUCLEOTIDE SEQUENCE [LARGE SCALE GENOMIC DNA]</scope>
</reference>
<protein>
    <submittedName>
        <fullName evidence="3">C-type lectin domain family 11 member A</fullName>
    </submittedName>
</protein>
<proteinExistence type="predicted"/>
<dbReference type="EMBL" id="BMAT01013897">
    <property type="protein sequence ID" value="GFS22417.1"/>
    <property type="molecule type" value="Genomic_DNA"/>
</dbReference>
<gene>
    <name evidence="3" type="ORF">ElyMa_006950800</name>
</gene>
<dbReference type="Gene3D" id="3.10.100.10">
    <property type="entry name" value="Mannose-Binding Protein A, subunit A"/>
    <property type="match status" value="1"/>
</dbReference>
<feature type="compositionally biased region" description="Polar residues" evidence="1">
    <location>
        <begin position="108"/>
        <end position="117"/>
    </location>
</feature>
<evidence type="ECO:0000313" key="3">
    <source>
        <dbReference type="EMBL" id="GFS22417.1"/>
    </source>
</evidence>
<dbReference type="Proteomes" id="UP000762676">
    <property type="component" value="Unassembled WGS sequence"/>
</dbReference>
<sequence>MPKTKDTKDFLVAELKKLSHFEPTWIGMHDTVEEGKFVWEDGTDVDHWGNFHWANGGIFGGGEDCIALDPRDGKWYDYGCFQKQSWLKVTPNHKLPFICQYPIKKDSGNANQGSNDNPVKGVSAKEQTTLAPDNTDTTGTGT</sequence>
<dbReference type="PANTHER" id="PTHR22801">
    <property type="entry name" value="LITHOSTATHINE"/>
    <property type="match status" value="1"/>
</dbReference>
<dbReference type="InterPro" id="IPR016186">
    <property type="entry name" value="C-type_lectin-like/link_sf"/>
</dbReference>
<evidence type="ECO:0000256" key="1">
    <source>
        <dbReference type="SAM" id="MobiDB-lite"/>
    </source>
</evidence>
<dbReference type="InterPro" id="IPR016187">
    <property type="entry name" value="CTDL_fold"/>
</dbReference>
<accession>A0AAV4JLI8</accession>
<dbReference type="InterPro" id="IPR050801">
    <property type="entry name" value="Ca-Dep_Lectins_ImmuneDev"/>
</dbReference>
<comment type="caution">
    <text evidence="3">The sequence shown here is derived from an EMBL/GenBank/DDBJ whole genome shotgun (WGS) entry which is preliminary data.</text>
</comment>
<dbReference type="Pfam" id="PF00059">
    <property type="entry name" value="Lectin_C"/>
    <property type="match status" value="1"/>
</dbReference>
<dbReference type="InterPro" id="IPR001304">
    <property type="entry name" value="C-type_lectin-like"/>
</dbReference>
<dbReference type="CDD" id="cd00037">
    <property type="entry name" value="CLECT"/>
    <property type="match status" value="1"/>
</dbReference>
<evidence type="ECO:0000313" key="4">
    <source>
        <dbReference type="Proteomes" id="UP000762676"/>
    </source>
</evidence>
<feature type="domain" description="C-type lectin" evidence="2">
    <location>
        <begin position="1"/>
        <end position="87"/>
    </location>
</feature>
<dbReference type="PROSITE" id="PS50041">
    <property type="entry name" value="C_TYPE_LECTIN_2"/>
    <property type="match status" value="1"/>
</dbReference>
<dbReference type="SUPFAM" id="SSF56436">
    <property type="entry name" value="C-type lectin-like"/>
    <property type="match status" value="1"/>
</dbReference>